<evidence type="ECO:0000256" key="1">
    <source>
        <dbReference type="ARBA" id="ARBA00022603"/>
    </source>
</evidence>
<dbReference type="EC" id="2.1.1.-" evidence="3"/>
<dbReference type="GO" id="GO:0008168">
    <property type="term" value="F:methyltransferase activity"/>
    <property type="evidence" value="ECO:0007669"/>
    <property type="project" value="UniProtKB-KW"/>
</dbReference>
<dbReference type="Proteomes" id="UP001310692">
    <property type="component" value="Unassembled WGS sequence"/>
</dbReference>
<sequence length="367" mass="38987">MTESTVTERLKARIRETGPISIAAFMGEALFHPRDGYYATKNPIGAGEDFITAPVISQMFGELIGLWSAQIWMDMGRPSPFHLVELGPGTGTMMADGLRAARAVDGFAAGASVTLIEASAALKAVQARTLGDSGVALRWADGLEKVKPGPAIIWGNEFLDCLPVRQAVRKDDVWHERLVGFVPDDENTLAYVLGPPLGQDDALVPDRLTDAPDGSLVELRPGDRQLVDALANRFGQSPGVALFIDYGPAQSETGDTLQAIRSHEKVDPLSEPGTADLTARVDFESLASAARDAGLTVSGPVTQGAFLTGLGIEARAAALLRANPGRKADIARQLWRLTDPGQMGDLFKVIAIGAPDMPQLPGFDRPG</sequence>
<gene>
    <name evidence="3" type="ORF">V0U35_12155</name>
</gene>
<dbReference type="PANTHER" id="PTHR12049">
    <property type="entry name" value="PROTEIN ARGININE METHYLTRANSFERASE NDUFAF7, MITOCHONDRIAL"/>
    <property type="match status" value="1"/>
</dbReference>
<keyword evidence="4" id="KW-1185">Reference proteome</keyword>
<dbReference type="Pfam" id="PF02636">
    <property type="entry name" value="Methyltransf_28"/>
    <property type="match status" value="1"/>
</dbReference>
<evidence type="ECO:0000256" key="2">
    <source>
        <dbReference type="ARBA" id="ARBA00022679"/>
    </source>
</evidence>
<dbReference type="InterPro" id="IPR029063">
    <property type="entry name" value="SAM-dependent_MTases_sf"/>
</dbReference>
<dbReference type="RefSeq" id="WP_330196992.1">
    <property type="nucleotide sequence ID" value="NZ_JAZDRO010000005.1"/>
</dbReference>
<comment type="caution">
    <text evidence="3">The sequence shown here is derived from an EMBL/GenBank/DDBJ whole genome shotgun (WGS) entry which is preliminary data.</text>
</comment>
<organism evidence="3 4">
    <name type="scientific">Hyphobacterium marinum</name>
    <dbReference type="NCBI Taxonomy" id="3116574"/>
    <lineage>
        <taxon>Bacteria</taxon>
        <taxon>Pseudomonadati</taxon>
        <taxon>Pseudomonadota</taxon>
        <taxon>Alphaproteobacteria</taxon>
        <taxon>Maricaulales</taxon>
        <taxon>Maricaulaceae</taxon>
        <taxon>Hyphobacterium</taxon>
    </lineage>
</organism>
<dbReference type="SUPFAM" id="SSF53335">
    <property type="entry name" value="S-adenosyl-L-methionine-dependent methyltransferases"/>
    <property type="match status" value="1"/>
</dbReference>
<keyword evidence="1 3" id="KW-0489">Methyltransferase</keyword>
<evidence type="ECO:0000313" key="4">
    <source>
        <dbReference type="Proteomes" id="UP001310692"/>
    </source>
</evidence>
<dbReference type="InterPro" id="IPR003788">
    <property type="entry name" value="NDUFAF7"/>
</dbReference>
<dbReference type="Gene3D" id="3.40.50.12710">
    <property type="match status" value="1"/>
</dbReference>
<dbReference type="EMBL" id="JAZDRO010000005">
    <property type="protein sequence ID" value="MEE2567431.1"/>
    <property type="molecule type" value="Genomic_DNA"/>
</dbReference>
<dbReference type="PANTHER" id="PTHR12049:SF7">
    <property type="entry name" value="PROTEIN ARGININE METHYLTRANSFERASE NDUFAF7, MITOCHONDRIAL"/>
    <property type="match status" value="1"/>
</dbReference>
<protein>
    <submittedName>
        <fullName evidence="3">SAM-dependent methyltransferase</fullName>
        <ecNumber evidence="3">2.1.1.-</ecNumber>
    </submittedName>
</protein>
<dbReference type="InterPro" id="IPR038375">
    <property type="entry name" value="NDUFAF7_sf"/>
</dbReference>
<keyword evidence="2 3" id="KW-0808">Transferase</keyword>
<reference evidence="3 4" key="1">
    <citation type="submission" date="2024-01" db="EMBL/GenBank/DDBJ databases">
        <title>Hyphobacterium bacterium isolated from marine sediment.</title>
        <authorList>
            <person name="Zhao S."/>
        </authorList>
    </citation>
    <scope>NUCLEOTIDE SEQUENCE [LARGE SCALE GENOMIC DNA]</scope>
    <source>
        <strain evidence="3 4">Y60-23</strain>
    </source>
</reference>
<name>A0ABU7M0U8_9PROT</name>
<dbReference type="GO" id="GO:0032259">
    <property type="term" value="P:methylation"/>
    <property type="evidence" value="ECO:0007669"/>
    <property type="project" value="UniProtKB-KW"/>
</dbReference>
<proteinExistence type="predicted"/>
<accession>A0ABU7M0U8</accession>
<evidence type="ECO:0000313" key="3">
    <source>
        <dbReference type="EMBL" id="MEE2567431.1"/>
    </source>
</evidence>